<evidence type="ECO:0000313" key="13">
    <source>
        <dbReference type="Proteomes" id="UP000694906"/>
    </source>
</evidence>
<dbReference type="SUPFAM" id="SSF48726">
    <property type="entry name" value="Immunoglobulin"/>
    <property type="match status" value="9"/>
</dbReference>
<evidence type="ECO:0000256" key="11">
    <source>
        <dbReference type="SAM" id="SignalP"/>
    </source>
</evidence>
<accession>A0AAX6REQ1</accession>
<dbReference type="InterPro" id="IPR003599">
    <property type="entry name" value="Ig_sub"/>
</dbReference>
<dbReference type="CDD" id="cd00096">
    <property type="entry name" value="Ig"/>
    <property type="match status" value="2"/>
</dbReference>
<evidence type="ECO:0000256" key="7">
    <source>
        <dbReference type="ARBA" id="ARBA00023180"/>
    </source>
</evidence>
<proteinExistence type="predicted"/>
<keyword evidence="10" id="KW-1133">Transmembrane helix</keyword>
<feature type="domain" description="Ig-like" evidence="12">
    <location>
        <begin position="194"/>
        <end position="278"/>
    </location>
</feature>
<dbReference type="PROSITE" id="PS00290">
    <property type="entry name" value="IG_MHC"/>
    <property type="match status" value="1"/>
</dbReference>
<feature type="region of interest" description="Disordered" evidence="9">
    <location>
        <begin position="942"/>
        <end position="964"/>
    </location>
</feature>
<dbReference type="Proteomes" id="UP000694906">
    <property type="component" value="Unplaced"/>
</dbReference>
<evidence type="ECO:0000256" key="8">
    <source>
        <dbReference type="ARBA" id="ARBA00023319"/>
    </source>
</evidence>
<dbReference type="InterPro" id="IPR036179">
    <property type="entry name" value="Ig-like_dom_sf"/>
</dbReference>
<feature type="domain" description="Ig-like" evidence="12">
    <location>
        <begin position="101"/>
        <end position="184"/>
    </location>
</feature>
<dbReference type="AlphaFoldDB" id="A0AAX6REQ1"/>
<dbReference type="SMART" id="SM00409">
    <property type="entry name" value="IG"/>
    <property type="match status" value="9"/>
</dbReference>
<evidence type="ECO:0000256" key="6">
    <source>
        <dbReference type="ARBA" id="ARBA00023157"/>
    </source>
</evidence>
<feature type="domain" description="Ig-like" evidence="12">
    <location>
        <begin position="671"/>
        <end position="758"/>
    </location>
</feature>
<dbReference type="Pfam" id="PF13895">
    <property type="entry name" value="Ig_2"/>
    <property type="match status" value="5"/>
</dbReference>
<keyword evidence="6" id="KW-1015">Disulfide bond</keyword>
<dbReference type="FunFam" id="2.60.40.10:FF:000651">
    <property type="entry name" value="Fc receptor like 1"/>
    <property type="match status" value="1"/>
</dbReference>
<keyword evidence="3 11" id="KW-0732">Signal</keyword>
<dbReference type="Gene3D" id="2.60.40.10">
    <property type="entry name" value="Immunoglobulins"/>
    <property type="match status" value="9"/>
</dbReference>
<feature type="domain" description="Ig-like" evidence="12">
    <location>
        <begin position="293"/>
        <end position="385"/>
    </location>
</feature>
<gene>
    <name evidence="14" type="primary">Fcrl5</name>
</gene>
<dbReference type="PROSITE" id="PS50835">
    <property type="entry name" value="IG_LIKE"/>
    <property type="match status" value="9"/>
</dbReference>
<evidence type="ECO:0000256" key="4">
    <source>
        <dbReference type="ARBA" id="ARBA00022737"/>
    </source>
</evidence>
<evidence type="ECO:0000256" key="3">
    <source>
        <dbReference type="ARBA" id="ARBA00022729"/>
    </source>
</evidence>
<keyword evidence="7" id="KW-0325">Glycoprotein</keyword>
<keyword evidence="5 10" id="KW-0472">Membrane</keyword>
<evidence type="ECO:0000313" key="14">
    <source>
        <dbReference type="RefSeq" id="XP_021095238.1"/>
    </source>
</evidence>
<dbReference type="InterPro" id="IPR007110">
    <property type="entry name" value="Ig-like_dom"/>
</dbReference>
<dbReference type="SMART" id="SM00408">
    <property type="entry name" value="IGc2"/>
    <property type="match status" value="8"/>
</dbReference>
<dbReference type="InterPro" id="IPR003006">
    <property type="entry name" value="Ig/MHC_CS"/>
</dbReference>
<keyword evidence="13" id="KW-1185">Reference proteome</keyword>
<evidence type="ECO:0000259" key="12">
    <source>
        <dbReference type="PROSITE" id="PS50835"/>
    </source>
</evidence>
<evidence type="ECO:0000256" key="1">
    <source>
        <dbReference type="ARBA" id="ARBA00004236"/>
    </source>
</evidence>
<dbReference type="InterPro" id="IPR013783">
    <property type="entry name" value="Ig-like_fold"/>
</dbReference>
<feature type="chain" id="PRO_5043825473" evidence="11">
    <location>
        <begin position="16"/>
        <end position="990"/>
    </location>
</feature>
<dbReference type="GO" id="GO:0007166">
    <property type="term" value="P:cell surface receptor signaling pathway"/>
    <property type="evidence" value="ECO:0007669"/>
    <property type="project" value="TreeGrafter"/>
</dbReference>
<feature type="domain" description="Ig-like" evidence="12">
    <location>
        <begin position="395"/>
        <end position="477"/>
    </location>
</feature>
<dbReference type="InterPro" id="IPR003598">
    <property type="entry name" value="Ig_sub2"/>
</dbReference>
<dbReference type="GO" id="GO:0009897">
    <property type="term" value="C:external side of plasma membrane"/>
    <property type="evidence" value="ECO:0007669"/>
    <property type="project" value="TreeGrafter"/>
</dbReference>
<dbReference type="GeneID" id="101710737"/>
<evidence type="ECO:0000256" key="9">
    <source>
        <dbReference type="SAM" id="MobiDB-lite"/>
    </source>
</evidence>
<dbReference type="Pfam" id="PF13927">
    <property type="entry name" value="Ig_3"/>
    <property type="match status" value="2"/>
</dbReference>
<evidence type="ECO:0000256" key="10">
    <source>
        <dbReference type="SAM" id="Phobius"/>
    </source>
</evidence>
<dbReference type="RefSeq" id="XP_021095238.1">
    <property type="nucleotide sequence ID" value="XM_021239579.1"/>
</dbReference>
<feature type="transmembrane region" description="Helical" evidence="10">
    <location>
        <begin position="865"/>
        <end position="886"/>
    </location>
</feature>
<feature type="domain" description="Ig-like" evidence="12">
    <location>
        <begin position="23"/>
        <end position="99"/>
    </location>
</feature>
<feature type="signal peptide" evidence="11">
    <location>
        <begin position="1"/>
        <end position="15"/>
    </location>
</feature>
<feature type="domain" description="Ig-like" evidence="12">
    <location>
        <begin position="485"/>
        <end position="570"/>
    </location>
</feature>
<dbReference type="PANTHER" id="PTHR11481:SF68">
    <property type="entry name" value="FC RECEPTOR-LIKE PROTEIN 5"/>
    <property type="match status" value="1"/>
</dbReference>
<feature type="domain" description="Ig-like" evidence="12">
    <location>
        <begin position="764"/>
        <end position="847"/>
    </location>
</feature>
<name>A0AAX6REQ1_HETGA</name>
<evidence type="ECO:0000256" key="5">
    <source>
        <dbReference type="ARBA" id="ARBA00023136"/>
    </source>
</evidence>
<keyword evidence="10" id="KW-0812">Transmembrane</keyword>
<dbReference type="CTD" id="83416"/>
<evidence type="ECO:0000256" key="2">
    <source>
        <dbReference type="ARBA" id="ARBA00022475"/>
    </source>
</evidence>
<protein>
    <submittedName>
        <fullName evidence="14">Fc receptor-like protein 5</fullName>
    </submittedName>
</protein>
<comment type="subcellular location">
    <subcellularLocation>
        <location evidence="1">Cell membrane</location>
    </subcellularLocation>
</comment>
<dbReference type="InterPro" id="IPR050488">
    <property type="entry name" value="Ig_Fc_receptor"/>
</dbReference>
<keyword evidence="2" id="KW-1003">Cell membrane</keyword>
<sequence>MLLWATLLVLAPTSGQFATAPKPVISLYPPWTPVFQGETVNLTCNGFHFYAPEKTKWYYGFYGEKMLGKTSGNILDVHEAGMYRCQAENSPLSDPVLLTFSTASVILQTPLSVFEGDSVVLRCQAKAKTQLDRVKIYKNDKLLASFDENTEFNIHRASLRDNGEYQCAGVRKSHGYRVSSNRVRIQVQELFPRPELTASLSQTRDGSRMTLSCKTQLPPQKSNIGLQFCFFRNNQALESGCSNSPGLQISAMWNEYSGFYQCKAGAGISGVWKDSQISQIHVQIFQQPTAKIPTHVIFIYLGAATKVQIPTDPASVSVFEGQELLLICLLDGDLKYINFSWYKKGKWKKKEKISSEAKLKISVVDNSHAGEYYCIAGHFTSKPVTIKVKDPVSQPLLTLSPGKAQILEGDQVKFHCQVSRGSPQILYQLFHEDAILQEMKANLRWANFIIRAAQSGNYYCTANNGLGPKSSEALRVSVIVPVSQPVLTLHTAEAQTVEGDVVTLHCEAHKGSLSVLYRFYHEDIFLENSAAPAGVGASFSFSLTAEHSGNYYCTADDGFGPRRSETVRLSVIVPVSLPILTLRVPRFPAVVGDVMELHCEAPRGSPPILYQFYHEDIILGSSQALSGGGASFQLNLTEEHSGNYLCEASNVQKAQRSNLKILSVKVPVSHPVFTLRVPRAQGVVGDVVELHCEALRGSPPILYWFYHENVTLGNSSAPSGGGASFNLSLTTEHSGNYSCEADNGLEAQSSEVKTLKVTVPVSRPVLTLKVPRTQAVVGDEMELHCEALKGSLPILYRFYHENVTLRNDSAFSGGGVSFNLSLTAEHSGNYSCEADNGLGAQHSEVVTLFITGLAKNRSGTVATGVTGALLSMVALAAGALLFYFWLSRKAGEKSASDVSRSPSDSHPQETIYHNVPAWIELQPVYINVNPRGADTVYSEVRRNQEKNKQTAASTPRSLRDKDSSVIYSQVKVACTPASRAQQSATSAPHR</sequence>
<dbReference type="GO" id="GO:0004888">
    <property type="term" value="F:transmembrane signaling receptor activity"/>
    <property type="evidence" value="ECO:0007669"/>
    <property type="project" value="TreeGrafter"/>
</dbReference>
<organism evidence="13 14">
    <name type="scientific">Heterocephalus glaber</name>
    <name type="common">Naked mole rat</name>
    <dbReference type="NCBI Taxonomy" id="10181"/>
    <lineage>
        <taxon>Eukaryota</taxon>
        <taxon>Metazoa</taxon>
        <taxon>Chordata</taxon>
        <taxon>Craniata</taxon>
        <taxon>Vertebrata</taxon>
        <taxon>Euteleostomi</taxon>
        <taxon>Mammalia</taxon>
        <taxon>Eutheria</taxon>
        <taxon>Euarchontoglires</taxon>
        <taxon>Glires</taxon>
        <taxon>Rodentia</taxon>
        <taxon>Hystricomorpha</taxon>
        <taxon>Bathyergidae</taxon>
        <taxon>Heterocephalus</taxon>
    </lineage>
</organism>
<reference evidence="14" key="1">
    <citation type="submission" date="2025-08" db="UniProtKB">
        <authorList>
            <consortium name="RefSeq"/>
        </authorList>
    </citation>
    <scope>IDENTIFICATION</scope>
</reference>
<keyword evidence="4" id="KW-0677">Repeat</keyword>
<dbReference type="GO" id="GO:0006955">
    <property type="term" value="P:immune response"/>
    <property type="evidence" value="ECO:0007669"/>
    <property type="project" value="TreeGrafter"/>
</dbReference>
<keyword evidence="8" id="KW-0393">Immunoglobulin domain</keyword>
<feature type="domain" description="Ig-like" evidence="12">
    <location>
        <begin position="578"/>
        <end position="663"/>
    </location>
</feature>
<dbReference type="PANTHER" id="PTHR11481">
    <property type="entry name" value="IMMUNOGLOBULIN FC RECEPTOR"/>
    <property type="match status" value="1"/>
</dbReference>
<dbReference type="FunFam" id="2.60.40.10:FF:000357">
    <property type="entry name" value="Fc receptor like 1"/>
    <property type="match status" value="5"/>
</dbReference>